<keyword evidence="2" id="KW-1185">Reference proteome</keyword>
<name>A0A0R3L0C1_9BRAD</name>
<dbReference type="InterPro" id="IPR029014">
    <property type="entry name" value="NiFe-Hase_large"/>
</dbReference>
<dbReference type="SUPFAM" id="SSF56762">
    <property type="entry name" value="HydB/Nqo4-like"/>
    <property type="match status" value="1"/>
</dbReference>
<dbReference type="STRING" id="1518501.CQ10_27540"/>
<evidence type="ECO:0000313" key="1">
    <source>
        <dbReference type="EMBL" id="KRQ98591.1"/>
    </source>
</evidence>
<sequence>MSLAVRNQIDVTVSLAGDAIAAVEILPCARPPLARLFAGKPAASLLNVLPRIFSLCAAAHQVAFLSAIEAARGENISLATRQHRIAMVVAERLAELLRGLFVGHFALDTTSAAAIRALMEGVSALLNSSEPGCGQVRREATARVPIALAALGITNEDGAPTLGNPLALRIAALEEDALNPMPTQHSFLSVADDRGVIERLLADDAGFCRCPDLEGRIPETGAWARQMMRDQLTLGRSGPAERLKARIAEIVRLHAWLRSSAYVETAEDGIVESYRLGPGRGAAAVECARGRLYHAVELDRQGQMLRLEFLAPTEWNFHARGPLVRSLQGAVLAAKPRGLGAVRSMVASFDPCVGFTLNFREIGDA</sequence>
<comment type="caution">
    <text evidence="1">The sequence shown here is derived from an EMBL/GenBank/DDBJ whole genome shotgun (WGS) entry which is preliminary data.</text>
</comment>
<dbReference type="AlphaFoldDB" id="A0A0R3L0C1"/>
<dbReference type="PANTHER" id="PTHR42958">
    <property type="entry name" value="HYDROGENASE-2 LARGE CHAIN"/>
    <property type="match status" value="1"/>
</dbReference>
<dbReference type="Proteomes" id="UP000051913">
    <property type="component" value="Unassembled WGS sequence"/>
</dbReference>
<dbReference type="RefSeq" id="WP_057854113.1">
    <property type="nucleotide sequence ID" value="NZ_LLXX01000176.1"/>
</dbReference>
<protein>
    <recommendedName>
        <fullName evidence="3">Hydrogenase assembly protein HupF</fullName>
    </recommendedName>
</protein>
<proteinExistence type="predicted"/>
<reference evidence="1 2" key="1">
    <citation type="submission" date="2014-03" db="EMBL/GenBank/DDBJ databases">
        <title>Bradyrhizobium valentinum sp. nov., isolated from effective nodules of Lupinus mariae-josephae, a lupine endemic of basic-lime soils in Eastern Spain.</title>
        <authorList>
            <person name="Duran D."/>
            <person name="Rey L."/>
            <person name="Navarro A."/>
            <person name="Busquets A."/>
            <person name="Imperial J."/>
            <person name="Ruiz-Argueso T."/>
        </authorList>
    </citation>
    <scope>NUCLEOTIDE SEQUENCE [LARGE SCALE GENOMIC DNA]</scope>
    <source>
        <strain evidence="1 2">LmjM3</strain>
    </source>
</reference>
<organism evidence="1 2">
    <name type="scientific">Bradyrhizobium valentinum</name>
    <dbReference type="NCBI Taxonomy" id="1518501"/>
    <lineage>
        <taxon>Bacteria</taxon>
        <taxon>Pseudomonadati</taxon>
        <taxon>Pseudomonadota</taxon>
        <taxon>Alphaproteobacteria</taxon>
        <taxon>Hyphomicrobiales</taxon>
        <taxon>Nitrobacteraceae</taxon>
        <taxon>Bradyrhizobium</taxon>
    </lineage>
</organism>
<evidence type="ECO:0000313" key="2">
    <source>
        <dbReference type="Proteomes" id="UP000051913"/>
    </source>
</evidence>
<dbReference type="EMBL" id="LLXX01000176">
    <property type="protein sequence ID" value="KRQ98591.1"/>
    <property type="molecule type" value="Genomic_DNA"/>
</dbReference>
<evidence type="ECO:0008006" key="3">
    <source>
        <dbReference type="Google" id="ProtNLM"/>
    </source>
</evidence>
<dbReference type="Gene3D" id="1.10.645.10">
    <property type="entry name" value="Cytochrome-c3 Hydrogenase, chain B"/>
    <property type="match status" value="2"/>
</dbReference>
<dbReference type="PANTHER" id="PTHR42958:SF4">
    <property type="entry name" value="HYDROGENASE EXPRESSION_FORMATION PROTEIN HUPK"/>
    <property type="match status" value="1"/>
</dbReference>
<gene>
    <name evidence="1" type="ORF">CP49_24275</name>
</gene>
<dbReference type="InterPro" id="IPR050867">
    <property type="entry name" value="NiFe/NiFeSe_hydrgnase_LSU"/>
</dbReference>
<accession>A0A0R3L0C1</accession>